<feature type="transmembrane region" description="Helical" evidence="1">
    <location>
        <begin position="6"/>
        <end position="29"/>
    </location>
</feature>
<dbReference type="KEGG" id="muh:HYN43_020535"/>
<organism evidence="2 3">
    <name type="scientific">Mucilaginibacter celer</name>
    <dbReference type="NCBI Taxonomy" id="2305508"/>
    <lineage>
        <taxon>Bacteria</taxon>
        <taxon>Pseudomonadati</taxon>
        <taxon>Bacteroidota</taxon>
        <taxon>Sphingobacteriia</taxon>
        <taxon>Sphingobacteriales</taxon>
        <taxon>Sphingobacteriaceae</taxon>
        <taxon>Mucilaginibacter</taxon>
    </lineage>
</organism>
<evidence type="ECO:0000313" key="3">
    <source>
        <dbReference type="Proteomes" id="UP000270046"/>
    </source>
</evidence>
<keyword evidence="1" id="KW-0812">Transmembrane</keyword>
<dbReference type="EMBL" id="CP032869">
    <property type="protein sequence ID" value="AYL97537.1"/>
    <property type="molecule type" value="Genomic_DNA"/>
</dbReference>
<feature type="transmembrane region" description="Helical" evidence="1">
    <location>
        <begin position="115"/>
        <end position="140"/>
    </location>
</feature>
<keyword evidence="1" id="KW-1133">Transmembrane helix</keyword>
<keyword evidence="1" id="KW-0472">Membrane</keyword>
<keyword evidence="3" id="KW-1185">Reference proteome</keyword>
<gene>
    <name evidence="2" type="ORF">HYN43_020535</name>
</gene>
<evidence type="ECO:0000313" key="2">
    <source>
        <dbReference type="EMBL" id="AYL97537.1"/>
    </source>
</evidence>
<accession>A0A494VPX9</accession>
<feature type="transmembrane region" description="Helical" evidence="1">
    <location>
        <begin position="41"/>
        <end position="67"/>
    </location>
</feature>
<feature type="transmembrane region" description="Helical" evidence="1">
    <location>
        <begin position="87"/>
        <end position="108"/>
    </location>
</feature>
<dbReference type="Proteomes" id="UP000270046">
    <property type="component" value="Chromosome"/>
</dbReference>
<protein>
    <submittedName>
        <fullName evidence="2">Uncharacterized protein</fullName>
    </submittedName>
</protein>
<feature type="transmembrane region" description="Helical" evidence="1">
    <location>
        <begin position="152"/>
        <end position="170"/>
    </location>
</feature>
<evidence type="ECO:0000256" key="1">
    <source>
        <dbReference type="SAM" id="Phobius"/>
    </source>
</evidence>
<dbReference type="RefSeq" id="WP_119411106.1">
    <property type="nucleotide sequence ID" value="NZ_CP032869.1"/>
</dbReference>
<sequence>MNYTISLIYASIFNGTEVLVPCLVILNALKIQLADINRQALIYAVNSILLLGSILFTISLLSELFMAYYSQSEYLQFSFSNRLAGPFWLYIWLTGVLSFMILPQILWIRKLRRSLISSIVIVGIWIALYFVKQVLIAYQAWHTELKPSYSEYAIQAIIYLTFLFVAYLLIHQSNNRLYTTKLD</sequence>
<reference evidence="2 3" key="1">
    <citation type="submission" date="2018-10" db="EMBL/GenBank/DDBJ databases">
        <title>Genome sequencing of Mucilaginibacter sp. HYN0043.</title>
        <authorList>
            <person name="Kim M."/>
            <person name="Yi H."/>
        </authorList>
    </citation>
    <scope>NUCLEOTIDE SEQUENCE [LARGE SCALE GENOMIC DNA]</scope>
    <source>
        <strain evidence="2 3">HYN0043</strain>
    </source>
</reference>
<name>A0A494VPX9_9SPHI</name>
<proteinExistence type="predicted"/>
<dbReference type="AlphaFoldDB" id="A0A494VPX9"/>
<dbReference type="OrthoDB" id="1357554at2"/>